<keyword evidence="3" id="KW-1185">Reference proteome</keyword>
<protein>
    <submittedName>
        <fullName evidence="2">Uncharacterized protein</fullName>
    </submittedName>
</protein>
<gene>
    <name evidence="2" type="ORF">PIB30_029163</name>
</gene>
<accession>A0ABU6YD18</accession>
<reference evidence="2 3" key="1">
    <citation type="journal article" date="2023" name="Plants (Basel)">
        <title>Bridging the Gap: Combining Genomics and Transcriptomics Approaches to Understand Stylosanthes scabra, an Orphan Legume from the Brazilian Caatinga.</title>
        <authorList>
            <person name="Ferreira-Neto J.R.C."/>
            <person name="da Silva M.D."/>
            <person name="Binneck E."/>
            <person name="de Melo N.F."/>
            <person name="da Silva R.H."/>
            <person name="de Melo A.L.T.M."/>
            <person name="Pandolfi V."/>
            <person name="Bustamante F.O."/>
            <person name="Brasileiro-Vidal A.C."/>
            <person name="Benko-Iseppon A.M."/>
        </authorList>
    </citation>
    <scope>NUCLEOTIDE SEQUENCE [LARGE SCALE GENOMIC DNA]</scope>
    <source>
        <tissue evidence="2">Leaves</tissue>
    </source>
</reference>
<feature type="region of interest" description="Disordered" evidence="1">
    <location>
        <begin position="38"/>
        <end position="62"/>
    </location>
</feature>
<evidence type="ECO:0000313" key="2">
    <source>
        <dbReference type="EMBL" id="MED6206688.1"/>
    </source>
</evidence>
<organism evidence="2 3">
    <name type="scientific">Stylosanthes scabra</name>
    <dbReference type="NCBI Taxonomy" id="79078"/>
    <lineage>
        <taxon>Eukaryota</taxon>
        <taxon>Viridiplantae</taxon>
        <taxon>Streptophyta</taxon>
        <taxon>Embryophyta</taxon>
        <taxon>Tracheophyta</taxon>
        <taxon>Spermatophyta</taxon>
        <taxon>Magnoliopsida</taxon>
        <taxon>eudicotyledons</taxon>
        <taxon>Gunneridae</taxon>
        <taxon>Pentapetalae</taxon>
        <taxon>rosids</taxon>
        <taxon>fabids</taxon>
        <taxon>Fabales</taxon>
        <taxon>Fabaceae</taxon>
        <taxon>Papilionoideae</taxon>
        <taxon>50 kb inversion clade</taxon>
        <taxon>dalbergioids sensu lato</taxon>
        <taxon>Dalbergieae</taxon>
        <taxon>Pterocarpus clade</taxon>
        <taxon>Stylosanthes</taxon>
    </lineage>
</organism>
<comment type="caution">
    <text evidence="2">The sequence shown here is derived from an EMBL/GenBank/DDBJ whole genome shotgun (WGS) entry which is preliminary data.</text>
</comment>
<dbReference type="EMBL" id="JASCZI010241773">
    <property type="protein sequence ID" value="MED6206688.1"/>
    <property type="molecule type" value="Genomic_DNA"/>
</dbReference>
<proteinExistence type="predicted"/>
<feature type="compositionally biased region" description="Basic and acidic residues" evidence="1">
    <location>
        <begin position="38"/>
        <end position="48"/>
    </location>
</feature>
<name>A0ABU6YD18_9FABA</name>
<dbReference type="Proteomes" id="UP001341840">
    <property type="component" value="Unassembled WGS sequence"/>
</dbReference>
<evidence type="ECO:0000256" key="1">
    <source>
        <dbReference type="SAM" id="MobiDB-lite"/>
    </source>
</evidence>
<evidence type="ECO:0000313" key="3">
    <source>
        <dbReference type="Proteomes" id="UP001341840"/>
    </source>
</evidence>
<sequence>MSAERRFRWGGVSFLGLGRFHDQWVDFVESSNAALRSASRDANNHSEDGPLSLETRERHTHGSTYGVKNYSIRRATEYKVLESDSMKYHYVCKWFRTEAYVDPIFTVANLFKVYEIEFLRILEENMWPEWMRSRLRLIHK</sequence>